<dbReference type="PANTHER" id="PTHR10529">
    <property type="entry name" value="AP COMPLEX SUBUNIT MU"/>
    <property type="match status" value="1"/>
</dbReference>
<feature type="domain" description="MHD" evidence="8">
    <location>
        <begin position="1152"/>
        <end position="1499"/>
    </location>
</feature>
<evidence type="ECO:0008006" key="13">
    <source>
        <dbReference type="Google" id="ProtNLM"/>
    </source>
</evidence>
<feature type="domain" description="SPX" evidence="9">
    <location>
        <begin position="5"/>
        <end position="168"/>
    </location>
</feature>
<evidence type="ECO:0000259" key="10">
    <source>
        <dbReference type="PROSITE" id="PS51704"/>
    </source>
</evidence>
<protein>
    <recommendedName>
        <fullName evidence="13">MHD domain-containing protein</fullName>
    </recommendedName>
</protein>
<dbReference type="SUPFAM" id="SSF48403">
    <property type="entry name" value="Ankyrin repeat"/>
    <property type="match status" value="1"/>
</dbReference>
<dbReference type="InterPro" id="IPR036168">
    <property type="entry name" value="AP2_Mu_C_sf"/>
</dbReference>
<gene>
    <name evidence="11" type="ORF">G7Y89_g6911</name>
</gene>
<feature type="repeat" description="ANK" evidence="6">
    <location>
        <begin position="435"/>
        <end position="468"/>
    </location>
</feature>
<evidence type="ECO:0000256" key="6">
    <source>
        <dbReference type="PROSITE-ProRule" id="PRU00023"/>
    </source>
</evidence>
<dbReference type="InterPro" id="IPR002110">
    <property type="entry name" value="Ankyrin_rpt"/>
</dbReference>
<keyword evidence="4 6" id="KW-0040">ANK repeat</keyword>
<dbReference type="CDD" id="cd14483">
    <property type="entry name" value="SPX_PHO81_NUC-2_like"/>
    <property type="match status" value="1"/>
</dbReference>
<dbReference type="SUPFAM" id="SSF49447">
    <property type="entry name" value="Second domain of Mu2 adaptin subunit (ap50) of ap2 adaptor"/>
    <property type="match status" value="1"/>
</dbReference>
<dbReference type="Pfam" id="PF03105">
    <property type="entry name" value="SPX"/>
    <property type="match status" value="1"/>
</dbReference>
<dbReference type="CDD" id="cd09252">
    <property type="entry name" value="AP-3_Mu3_Cterm"/>
    <property type="match status" value="1"/>
</dbReference>
<evidence type="ECO:0000256" key="4">
    <source>
        <dbReference type="ARBA" id="ARBA00023043"/>
    </source>
</evidence>
<dbReference type="Gene3D" id="3.20.20.190">
    <property type="entry name" value="Phosphatidylinositol (PI) phosphodiesterase"/>
    <property type="match status" value="1"/>
</dbReference>
<reference evidence="11 12" key="1">
    <citation type="submission" date="2020-03" db="EMBL/GenBank/DDBJ databases">
        <title>Draft Genome Sequence of Cudoniella acicularis.</title>
        <authorList>
            <person name="Buettner E."/>
            <person name="Kellner H."/>
        </authorList>
    </citation>
    <scope>NUCLEOTIDE SEQUENCE [LARGE SCALE GENOMIC DNA]</scope>
    <source>
        <strain evidence="11 12">DSM 108380</strain>
    </source>
</reference>
<dbReference type="Pfam" id="PF00928">
    <property type="entry name" value="Adap_comp_sub"/>
    <property type="match status" value="1"/>
</dbReference>
<dbReference type="PROSITE" id="PS51704">
    <property type="entry name" value="GP_PDE"/>
    <property type="match status" value="1"/>
</dbReference>
<dbReference type="GO" id="GO:0012505">
    <property type="term" value="C:endomembrane system"/>
    <property type="evidence" value="ECO:0007669"/>
    <property type="project" value="UniProtKB-SubCell"/>
</dbReference>
<dbReference type="Gene3D" id="2.60.40.1170">
    <property type="entry name" value="Mu homology domain, subdomain B"/>
    <property type="match status" value="2"/>
</dbReference>
<comment type="caution">
    <text evidence="11">The sequence shown here is derived from an EMBL/GenBank/DDBJ whole genome shotgun (WGS) entry which is preliminary data.</text>
</comment>
<dbReference type="GO" id="GO:0008081">
    <property type="term" value="F:phosphoric diester hydrolase activity"/>
    <property type="evidence" value="ECO:0007669"/>
    <property type="project" value="InterPro"/>
</dbReference>
<accession>A0A8H4RJI3</accession>
<evidence type="ECO:0000256" key="3">
    <source>
        <dbReference type="ARBA" id="ARBA00022737"/>
    </source>
</evidence>
<dbReference type="InterPro" id="IPR017946">
    <property type="entry name" value="PLC-like_Pdiesterase_TIM-brl"/>
</dbReference>
<evidence type="ECO:0000259" key="8">
    <source>
        <dbReference type="PROSITE" id="PS51072"/>
    </source>
</evidence>
<feature type="domain" description="GP-PDE" evidence="10">
    <location>
        <begin position="713"/>
        <end position="1023"/>
    </location>
</feature>
<evidence type="ECO:0000256" key="7">
    <source>
        <dbReference type="SAM" id="MobiDB-lite"/>
    </source>
</evidence>
<evidence type="ECO:0000313" key="12">
    <source>
        <dbReference type="Proteomes" id="UP000566819"/>
    </source>
</evidence>
<dbReference type="SUPFAM" id="SSF64356">
    <property type="entry name" value="SNARE-like"/>
    <property type="match status" value="1"/>
</dbReference>
<evidence type="ECO:0000259" key="9">
    <source>
        <dbReference type="PROSITE" id="PS51382"/>
    </source>
</evidence>
<dbReference type="PROSITE" id="PS51072">
    <property type="entry name" value="MHD"/>
    <property type="match status" value="1"/>
</dbReference>
<dbReference type="EMBL" id="JAAMPI010000465">
    <property type="protein sequence ID" value="KAF4631217.1"/>
    <property type="molecule type" value="Genomic_DNA"/>
</dbReference>
<feature type="compositionally biased region" description="Gly residues" evidence="7">
    <location>
        <begin position="1311"/>
        <end position="1320"/>
    </location>
</feature>
<dbReference type="OrthoDB" id="1577640at2759"/>
<feature type="repeat" description="ANK" evidence="6">
    <location>
        <begin position="403"/>
        <end position="430"/>
    </location>
</feature>
<evidence type="ECO:0000256" key="2">
    <source>
        <dbReference type="ARBA" id="ARBA00022448"/>
    </source>
</evidence>
<evidence type="ECO:0000313" key="11">
    <source>
        <dbReference type="EMBL" id="KAF4631217.1"/>
    </source>
</evidence>
<dbReference type="PROSITE" id="PS51382">
    <property type="entry name" value="SPX"/>
    <property type="match status" value="1"/>
</dbReference>
<proteinExistence type="predicted"/>
<keyword evidence="3" id="KW-0677">Repeat</keyword>
<name>A0A8H4RJI3_9HELO</name>
<feature type="repeat" description="ANK" evidence="6">
    <location>
        <begin position="336"/>
        <end position="358"/>
    </location>
</feature>
<dbReference type="InterPro" id="IPR057506">
    <property type="entry name" value="C2_GPCPD1"/>
</dbReference>
<feature type="compositionally biased region" description="Low complexity" evidence="7">
    <location>
        <begin position="1297"/>
        <end position="1310"/>
    </location>
</feature>
<dbReference type="InterPro" id="IPR036770">
    <property type="entry name" value="Ankyrin_rpt-contain_sf"/>
</dbReference>
<feature type="repeat" description="ANK" evidence="6">
    <location>
        <begin position="370"/>
        <end position="402"/>
    </location>
</feature>
<dbReference type="InterPro" id="IPR050431">
    <property type="entry name" value="Adaptor_comp_med_subunit"/>
</dbReference>
<dbReference type="InterPro" id="IPR030395">
    <property type="entry name" value="GP_PDE_dom"/>
</dbReference>
<organism evidence="11 12">
    <name type="scientific">Cudoniella acicularis</name>
    <dbReference type="NCBI Taxonomy" id="354080"/>
    <lineage>
        <taxon>Eukaryota</taxon>
        <taxon>Fungi</taxon>
        <taxon>Dikarya</taxon>
        <taxon>Ascomycota</taxon>
        <taxon>Pezizomycotina</taxon>
        <taxon>Leotiomycetes</taxon>
        <taxon>Helotiales</taxon>
        <taxon>Tricladiaceae</taxon>
        <taxon>Cudoniella</taxon>
    </lineage>
</organism>
<keyword evidence="5" id="KW-0472">Membrane</keyword>
<dbReference type="Gene3D" id="3.30.450.60">
    <property type="match status" value="1"/>
</dbReference>
<dbReference type="SUPFAM" id="SSF51695">
    <property type="entry name" value="PLC-like phosphodiesterases"/>
    <property type="match status" value="1"/>
</dbReference>
<dbReference type="InterPro" id="IPR004331">
    <property type="entry name" value="SPX_dom"/>
</dbReference>
<sequence length="1500" mass="163980">MKICMKFGKQIQKRQLEVPEYAASFVNYKALKKLIKKLSATPTLLALNDVHRPSIVDSQAALQANKATFFFQLERELEKVNAFYLQKEAELKIRLKTLLDKKKVLQSRGGSTSRLSAKFTTLEEGFQQFGNDLNKLQQFVEINGTAFSKILKKWDKTSKSKTKELYLSRAVEVQPFFNATVISELSDQATTSLQELGAWAEGDNVSFDRSPDHIVSSQHLLGTDEGDADTLLLETVISGNLDALKDLLLRLKTAADPNGSRDVALLERITRTFLAAINEGPETSLQLLLDTGLVDVQSEDDINERNCLHQAATYSNPFVLGVGLSKGVKVSRTDVYGRVPLHYACMYGRLDMMEALLNADQTTINLIDHDNFTPLIHAIIHGHLECAERLLNRSARIDPISETDHVPLNLACEHGSIGIVELLLKHGAAILPDAEGLYPQHLVARSGQTPQLLLLLKNYGADLDQIDKLYAWTPLFHAASEGNVPCMQTLLEVGVKTKILDEKSLSAMYYAAWEGHLECMRLLSSIPIGTRSLRPPMGTQIRSMAGNSGPASMSIDADGIPALELPPPIIPLRRYGHNFLDTKTFVQISFEENGEQPMVFFHDSKYPAARLTISSKLSDLIPKNILLPFQEDTRLVSFQIDNLDSFAIDFDVFPTYGARVIAKTVALPSTFRALMGSSGRCCLPLFDPRLRAIGQITFNFQVIKPFQGKALEITDFETYWKATSQFDHKPSAFITGSSLSGHYIQLYVQHTCDGVPVLWPTWTMDYMDIKFPVSRLTYAQFISAGSRGARKTEDLAALPNLPLGSIEEIHKILSSSAVSLKDALDLLPKGMHVNLQVLYPSADEERSLRLGPTVNVNAFGDAILSVVFDHARSLRERSPDSIRSMVFSSYNPTLCTALNWKQPNYPVFLCNDLGREGGDLGASTAVSTSGRRTTSIKEAVRIAQNNNFMGLICVSRLLDMVPALIEAIKAQGLVLVIDKTADASERVNLNDPFPRLPEGIDGVLKANGVLQFNESIDILIHSNLLFLLTSSSELEPLLALEFLHRIIDVLEEFVGSPLLATKVESSYDVVAQLLNEMCDAGAVSTTEPNALRDLVEVEGWIGKLLGGINIPGKAGFSSASSNSNMSGISSTGALAANTPALPWRRANVRHTSNELYVDIVETLSMTVAPSGRPLAAFANGTIAFTSKISGVPDLLLNLSTPSGRQNINSVMELPVFHPCVRLGRWREKPGELSFVPPDGRFVLAGYEVDLLPFQSGKSGSTNSSNLKLPVQLEVKTSLGPTGSDFEIRLFISKVSGQGNSSIPGSSSRGSGHLGGRGLGIQSGTSSTPTLEDLVVTVPLPADVRNLSEIRASRGDTTYNPGEKNLEWHIPAKEAVAGGATLRCTVAGPLTGDEDFESNGFRLDGRYDYEEDAYQSAPLQSEKTVEKPDEQSDARKVAQNKILMPSSTAVSFSVKGWLASGIKVESLVIDTRKSRGIGEGVKPYKGVKYLTISRGGVEVRC</sequence>
<evidence type="ECO:0000256" key="5">
    <source>
        <dbReference type="ARBA" id="ARBA00023136"/>
    </source>
</evidence>
<dbReference type="InterPro" id="IPR011012">
    <property type="entry name" value="Longin-like_dom_sf"/>
</dbReference>
<comment type="subcellular location">
    <subcellularLocation>
        <location evidence="1">Endomembrane system</location>
    </subcellularLocation>
</comment>
<dbReference type="Pfam" id="PF25329">
    <property type="entry name" value="C2_GDE1"/>
    <property type="match status" value="1"/>
</dbReference>
<dbReference type="PROSITE" id="PS50297">
    <property type="entry name" value="ANK_REP_REGION"/>
    <property type="match status" value="2"/>
</dbReference>
<feature type="repeat" description="ANK" evidence="6">
    <location>
        <begin position="470"/>
        <end position="502"/>
    </location>
</feature>
<evidence type="ECO:0000256" key="1">
    <source>
        <dbReference type="ARBA" id="ARBA00004308"/>
    </source>
</evidence>
<dbReference type="Gene3D" id="1.25.40.20">
    <property type="entry name" value="Ankyrin repeat-containing domain"/>
    <property type="match status" value="1"/>
</dbReference>
<dbReference type="PROSITE" id="PS50088">
    <property type="entry name" value="ANK_REPEAT"/>
    <property type="match status" value="5"/>
</dbReference>
<dbReference type="SMART" id="SM00248">
    <property type="entry name" value="ANK"/>
    <property type="match status" value="8"/>
</dbReference>
<dbReference type="GO" id="GO:0006629">
    <property type="term" value="P:lipid metabolic process"/>
    <property type="evidence" value="ECO:0007669"/>
    <property type="project" value="InterPro"/>
</dbReference>
<dbReference type="InterPro" id="IPR028565">
    <property type="entry name" value="MHD"/>
</dbReference>
<feature type="region of interest" description="Disordered" evidence="7">
    <location>
        <begin position="1297"/>
        <end position="1329"/>
    </location>
</feature>
<dbReference type="Pfam" id="PF12796">
    <property type="entry name" value="Ank_2"/>
    <property type="match status" value="3"/>
</dbReference>
<keyword evidence="12" id="KW-1185">Reference proteome</keyword>
<keyword evidence="2" id="KW-0813">Transport</keyword>
<dbReference type="Proteomes" id="UP000566819">
    <property type="component" value="Unassembled WGS sequence"/>
</dbReference>